<evidence type="ECO:0000313" key="3">
    <source>
        <dbReference type="Proteomes" id="UP000887013"/>
    </source>
</evidence>
<feature type="compositionally biased region" description="Basic and acidic residues" evidence="1">
    <location>
        <begin position="17"/>
        <end position="29"/>
    </location>
</feature>
<sequence length="141" mass="15926">MSASQIPSSKYCQSPQGHERRERGTWADSDHHSEHVRIFSADSLPMQWFQNSLRVVKGPNAPSDYSLFLAFIIPYTMGKDSSRASKFGKPSSSLNRKILNYQGPLMGEICSIPYAPDVPSKKHVFWSNIPLNIPQKFTQVI</sequence>
<dbReference type="EMBL" id="BMAW01060595">
    <property type="protein sequence ID" value="GFT26871.1"/>
    <property type="molecule type" value="Genomic_DNA"/>
</dbReference>
<accession>A0A8X6NP37</accession>
<reference evidence="2" key="1">
    <citation type="submission" date="2020-08" db="EMBL/GenBank/DDBJ databases">
        <title>Multicomponent nature underlies the extraordinary mechanical properties of spider dragline silk.</title>
        <authorList>
            <person name="Kono N."/>
            <person name="Nakamura H."/>
            <person name="Mori M."/>
            <person name="Yoshida Y."/>
            <person name="Ohtoshi R."/>
            <person name="Malay A.D."/>
            <person name="Moran D.A.P."/>
            <person name="Tomita M."/>
            <person name="Numata K."/>
            <person name="Arakawa K."/>
        </authorList>
    </citation>
    <scope>NUCLEOTIDE SEQUENCE</scope>
</reference>
<evidence type="ECO:0000256" key="1">
    <source>
        <dbReference type="SAM" id="MobiDB-lite"/>
    </source>
</evidence>
<feature type="region of interest" description="Disordered" evidence="1">
    <location>
        <begin position="1"/>
        <end position="29"/>
    </location>
</feature>
<name>A0A8X6NP37_NEPPI</name>
<evidence type="ECO:0000313" key="2">
    <source>
        <dbReference type="EMBL" id="GFT26871.1"/>
    </source>
</evidence>
<gene>
    <name evidence="2" type="ORF">NPIL_590381</name>
</gene>
<feature type="compositionally biased region" description="Polar residues" evidence="1">
    <location>
        <begin position="1"/>
        <end position="16"/>
    </location>
</feature>
<organism evidence="2 3">
    <name type="scientific">Nephila pilipes</name>
    <name type="common">Giant wood spider</name>
    <name type="synonym">Nephila maculata</name>
    <dbReference type="NCBI Taxonomy" id="299642"/>
    <lineage>
        <taxon>Eukaryota</taxon>
        <taxon>Metazoa</taxon>
        <taxon>Ecdysozoa</taxon>
        <taxon>Arthropoda</taxon>
        <taxon>Chelicerata</taxon>
        <taxon>Arachnida</taxon>
        <taxon>Araneae</taxon>
        <taxon>Araneomorphae</taxon>
        <taxon>Entelegynae</taxon>
        <taxon>Araneoidea</taxon>
        <taxon>Nephilidae</taxon>
        <taxon>Nephila</taxon>
    </lineage>
</organism>
<keyword evidence="3" id="KW-1185">Reference proteome</keyword>
<proteinExistence type="predicted"/>
<dbReference type="Proteomes" id="UP000887013">
    <property type="component" value="Unassembled WGS sequence"/>
</dbReference>
<comment type="caution">
    <text evidence="2">The sequence shown here is derived from an EMBL/GenBank/DDBJ whole genome shotgun (WGS) entry which is preliminary data.</text>
</comment>
<protein>
    <submittedName>
        <fullName evidence="2">Uncharacterized protein</fullName>
    </submittedName>
</protein>
<dbReference type="AlphaFoldDB" id="A0A8X6NP37"/>